<accession>A0A0L7MB33</accession>
<name>A0A0L7MB33_COMTE</name>
<dbReference type="Proteomes" id="UP000037442">
    <property type="component" value="Unassembled WGS sequence"/>
</dbReference>
<proteinExistence type="predicted"/>
<dbReference type="EMBL" id="JNVD01000033">
    <property type="protein sequence ID" value="KOC19120.1"/>
    <property type="molecule type" value="Genomic_DNA"/>
</dbReference>
<feature type="domain" description="KTSC" evidence="1">
    <location>
        <begin position="25"/>
        <end position="82"/>
    </location>
</feature>
<gene>
    <name evidence="2" type="ORF">GL58_20655</name>
</gene>
<dbReference type="AlphaFoldDB" id="A0A0L7MB33"/>
<dbReference type="PATRIC" id="fig|285.49.peg.4282"/>
<comment type="caution">
    <text evidence="2">The sequence shown here is derived from an EMBL/GenBank/DDBJ whole genome shotgun (WGS) entry which is preliminary data.</text>
</comment>
<dbReference type="InterPro" id="IPR025309">
    <property type="entry name" value="KTSC_dom"/>
</dbReference>
<protein>
    <recommendedName>
        <fullName evidence="1">KTSC domain-containing protein</fullName>
    </recommendedName>
</protein>
<reference evidence="3" key="1">
    <citation type="submission" date="2014-06" db="EMBL/GenBank/DDBJ databases">
        <title>Draft genome sequence of C. testosteroni WDL7.</title>
        <authorList>
            <person name="Wu Y."/>
            <person name="Seshan H."/>
            <person name="Arumugam K."/>
        </authorList>
    </citation>
    <scope>NUCLEOTIDE SEQUENCE [LARGE SCALE GENOMIC DNA]</scope>
    <source>
        <strain evidence="3">WDL7</strain>
    </source>
</reference>
<evidence type="ECO:0000313" key="3">
    <source>
        <dbReference type="Proteomes" id="UP000037442"/>
    </source>
</evidence>
<evidence type="ECO:0000259" key="1">
    <source>
        <dbReference type="Pfam" id="PF13619"/>
    </source>
</evidence>
<dbReference type="Pfam" id="PF13619">
    <property type="entry name" value="KTSC"/>
    <property type="match status" value="1"/>
</dbReference>
<sequence length="97" mass="10684">MNAKFKTAAAFTDKPYVAIPMEPVESNQVKAVGYDPETKTLAVTFTRGPGSIYHYPNVEPELHVNFMQAESKGTFFGKNIKELPFDKFPAQAATAQA</sequence>
<evidence type="ECO:0000313" key="2">
    <source>
        <dbReference type="EMBL" id="KOC19120.1"/>
    </source>
</evidence>
<dbReference type="RefSeq" id="WP_053284506.1">
    <property type="nucleotide sequence ID" value="NZ_JNVD01000033.1"/>
</dbReference>
<organism evidence="2 3">
    <name type="scientific">Comamonas testosteroni</name>
    <name type="common">Pseudomonas testosteroni</name>
    <dbReference type="NCBI Taxonomy" id="285"/>
    <lineage>
        <taxon>Bacteria</taxon>
        <taxon>Pseudomonadati</taxon>
        <taxon>Pseudomonadota</taxon>
        <taxon>Betaproteobacteria</taxon>
        <taxon>Burkholderiales</taxon>
        <taxon>Comamonadaceae</taxon>
        <taxon>Comamonas</taxon>
    </lineage>
</organism>